<dbReference type="Pfam" id="PF12972">
    <property type="entry name" value="NAGLU_C"/>
    <property type="match status" value="1"/>
</dbReference>
<evidence type="ECO:0000313" key="4">
    <source>
        <dbReference type="Proteomes" id="UP000261087"/>
    </source>
</evidence>
<feature type="domain" description="F5/8 type C" evidence="2">
    <location>
        <begin position="1093"/>
        <end position="1245"/>
    </location>
</feature>
<dbReference type="InterPro" id="IPR024732">
    <property type="entry name" value="NAGLU_C"/>
</dbReference>
<accession>A0A3E5FPF0</accession>
<protein>
    <recommendedName>
        <fullName evidence="2">F5/8 type C domain-containing protein</fullName>
    </recommendedName>
</protein>
<reference evidence="3 4" key="1">
    <citation type="submission" date="2018-08" db="EMBL/GenBank/DDBJ databases">
        <title>A genome reference for cultivated species of the human gut microbiota.</title>
        <authorList>
            <person name="Zou Y."/>
            <person name="Xue W."/>
            <person name="Luo G."/>
        </authorList>
    </citation>
    <scope>NUCLEOTIDE SEQUENCE [LARGE SCALE GENOMIC DNA]</scope>
    <source>
        <strain evidence="3 4">OM02-6</strain>
    </source>
</reference>
<evidence type="ECO:0000256" key="1">
    <source>
        <dbReference type="ARBA" id="ARBA00022801"/>
    </source>
</evidence>
<dbReference type="Pfam" id="PF00754">
    <property type="entry name" value="F5_F8_type_C"/>
    <property type="match status" value="3"/>
</dbReference>
<sequence length="1992" mass="224254">MNDRRENMKMLRKIIKCLVTLAMIIGYVSIDVRAIENNDLQNVALNKTTLASNGNSSRAVDGDKSTYWDGGLYPSELFVDLGGYYDISKIIVIPYYAGSRYYHYEVYISVDGVNYEKVGEKADNTVQTSDGETYSFETKVAKFVKVKMSYNSANTSVHINELEVYGVENTEYQPPEFPTTDPNDPDNIAFGKPTRSTTNESFSSLVVDGQSTTSWSGEDYPKYVDVDLMDNYDISKIKVYMPQGSVKFAYTLYGSVDGVHFEKLATTDIKESSEDGDEYVFDDLVTYRVIRVNVIGNSNGEGANSQISEIKVYGNESNLETVETRTDLGIESYTTWLLENYNVDVAKISDENDHYDIKDTFGNEDVFKEVEGVISRILGEQYIDWFTFEIVPSSNGKDYYELSSQDGKVHIKGNEGISLTSGLNYFLKYYCNVHVSQQTKQVKMPDSIPEIKETIHKESPYEIRYAYNYCTLSYTMPFWGYDEWQRELDYFALNGVNLILDTTATEALWVEYLQNYGYDIEAAKAFVCGYAYKAWWLMGNLESYGGPVSDEWIIDTVEMARVNQRKMTVLGMQPCLQGFMGAMPENFANVANETLVEDYGFEDIHSYMVAQGDWSGFTRPPILKTTYDGYNALASKFYEVQEYIYGQITDYYAGDLAHEGGIIPPDLSKPEMSAHILKQMMTYDSKAVWVIQSWLSNPNAEILEGFGENKEEHVLVLDLDATENPHWSNTTNWNGKEFGGTSWVFCMLDNYGGRTGMHGELEYLATQITKANQESDHMKGIGITPEGTLLNPVNYDLFWEMVWETEPKDTKAWLKDYITRRYGEFSENSWGAWQILLSTAYGANNDDGSAKYHTGNVNCITNMRPSFDPEIVIGDYELMYDPIKFEEAMNLLMQDFDKFKDNECYIYDVVDILRQTLANSQVEFFSRIVEAYNAKNHEIFEKYRDKLLNSILLIDEIAGFEEDSLYGTWISKVTNFYNDERNSGTYDDYAKDMMIINAKALVNIWSSKTLQTYAHRQYNGLERDYNYPMWKLWLDRLEEAMATGNYVAPSSNKDYFNIGWDVVINDIEYPTDVKVADGNSSYRGLKDIYLEICDGYLTGQAQKDTIMDENIAPDGVAYGDSVLGSYVASNLNDNNLGSMWIAESNKVPVSAGVRFNQKQEIYGLQLVFETRSPLGSNVMNFYIEMKDQNGNWNKVYSGQSYNAETQSYTIDIPLGSPIISDDVKITYESNGGIYPALCEMKIYSSKGIQLIGGTTMFITDDTLNGVPDDITVADLLANLYVGSGTLQCIKDGTILSEADKVTDGTVIQLVKDGSVIDELTVLLASNLVTQLDNLLKEAKAIDEKTYSKLSYQVLLQAIDQTQAVLDDVNSDSKDYKEAITLLKNAINNLVNIKVLEANLKEIENEDSREYLEEYYAKYQSYYQQAKEIYNNIDTATKDEIYQAIGYLELAKNYLIHDNSANVAPLGQAYADNELMSSYGKEKINNNNFEDCWVANSKTNLPVSGGVTLDQPYAVNYIEVAFEENGYRNTQLGFNVSVQDESGNWSTVYTNTTGAKTGYTFIIDMNDKVIKDVKVTITSYATEAGSPYPGVAEIEVYQTSDNTKLKEILDLVNEKIDDGYDKDHTTTDSWNTFEEVYKDAKLMCKKDTYSQVSIDETSELLTQVLDRLVLRGDVTKLSEAVKDCEELKEVDYTPATWQEFNDKLTVAKNIVLDNSNSSQEDVDDALEALLIAKAALVKVADNKTALKIALDLANDITDEDLANVVPAVVDEFKAARQQANDVYNNAGASQVEVNNAFDRLANVMQMLEFVKGDKTVLKAFIDQVSTLKAEDYREATWTSFKEALEKANKVYTNDNAMQEEINTVYTELVKAFVNLRFIPNKDLLEDLINKAEGLNVANYTKASYALVTGALEEAKAVFNNPNATQEEVDNAKDVLAKAIAGLQTVTTDNTVKTPVNKGDTTSVKTGDDAVVGTLAGLALLSVVGAKILRKKED</sequence>
<dbReference type="Pfam" id="PF12971">
    <property type="entry name" value="NAGLU_N"/>
    <property type="match status" value="1"/>
</dbReference>
<dbReference type="Pfam" id="PF05089">
    <property type="entry name" value="NAGLU"/>
    <property type="match status" value="1"/>
</dbReference>
<dbReference type="Gene3D" id="1.20.1270.70">
    <property type="entry name" value="Designed single chain three-helix bundle"/>
    <property type="match status" value="2"/>
</dbReference>
<dbReference type="Gene3D" id="2.60.120.260">
    <property type="entry name" value="Galactose-binding domain-like"/>
    <property type="match status" value="4"/>
</dbReference>
<evidence type="ECO:0000259" key="2">
    <source>
        <dbReference type="PROSITE" id="PS50022"/>
    </source>
</evidence>
<comment type="caution">
    <text evidence="3">The sequence shown here is derived from an EMBL/GenBank/DDBJ whole genome shotgun (WGS) entry which is preliminary data.</text>
</comment>
<dbReference type="Proteomes" id="UP000261087">
    <property type="component" value="Unassembled WGS sequence"/>
</dbReference>
<organism evidence="3 4">
    <name type="scientific">Thomasclavelia spiroformis</name>
    <dbReference type="NCBI Taxonomy" id="29348"/>
    <lineage>
        <taxon>Bacteria</taxon>
        <taxon>Bacillati</taxon>
        <taxon>Bacillota</taxon>
        <taxon>Erysipelotrichia</taxon>
        <taxon>Erysipelotrichales</taxon>
        <taxon>Coprobacillaceae</taxon>
        <taxon>Thomasclavelia</taxon>
    </lineage>
</organism>
<dbReference type="InterPro" id="IPR007781">
    <property type="entry name" value="NAGLU"/>
</dbReference>
<feature type="domain" description="F5/8 type C" evidence="2">
    <location>
        <begin position="20"/>
        <end position="167"/>
    </location>
</feature>
<dbReference type="InterPro" id="IPR008979">
    <property type="entry name" value="Galactose-bd-like_sf"/>
</dbReference>
<dbReference type="EMBL" id="QSVF01000028">
    <property type="protein sequence ID" value="RGO07634.1"/>
    <property type="molecule type" value="Genomic_DNA"/>
</dbReference>
<dbReference type="GO" id="GO:0005975">
    <property type="term" value="P:carbohydrate metabolic process"/>
    <property type="evidence" value="ECO:0007669"/>
    <property type="project" value="UniProtKB-ARBA"/>
</dbReference>
<dbReference type="InterPro" id="IPR029018">
    <property type="entry name" value="Hex-like_dom2"/>
</dbReference>
<dbReference type="SUPFAM" id="SSF49785">
    <property type="entry name" value="Galactose-binding domain-like"/>
    <property type="match status" value="4"/>
</dbReference>
<dbReference type="InterPro" id="IPR024240">
    <property type="entry name" value="NAGLU_N"/>
</dbReference>
<proteinExistence type="predicted"/>
<evidence type="ECO:0000313" key="3">
    <source>
        <dbReference type="EMBL" id="RGO07634.1"/>
    </source>
</evidence>
<dbReference type="Gene3D" id="1.20.1270.90">
    <property type="entry name" value="AF1782-like"/>
    <property type="match status" value="3"/>
</dbReference>
<dbReference type="InterPro" id="IPR024733">
    <property type="entry name" value="NAGLU_tim-barrel"/>
</dbReference>
<dbReference type="PANTHER" id="PTHR12872">
    <property type="entry name" value="ALPHA-N-ACETYLGLUCOSAMINIDASE"/>
    <property type="match status" value="1"/>
</dbReference>
<keyword evidence="1" id="KW-0378">Hydrolase</keyword>
<dbReference type="PANTHER" id="PTHR12872:SF1">
    <property type="entry name" value="ALPHA-N-ACETYLGLUCOSAMINIDASE"/>
    <property type="match status" value="1"/>
</dbReference>
<dbReference type="Gene3D" id="3.30.379.10">
    <property type="entry name" value="Chitobiase/beta-hexosaminidase domain 2-like"/>
    <property type="match status" value="1"/>
</dbReference>
<dbReference type="PROSITE" id="PS50022">
    <property type="entry name" value="FA58C_3"/>
    <property type="match status" value="3"/>
</dbReference>
<dbReference type="Pfam" id="PF07554">
    <property type="entry name" value="FIVAR"/>
    <property type="match status" value="5"/>
</dbReference>
<dbReference type="InterPro" id="IPR000421">
    <property type="entry name" value="FA58C"/>
</dbReference>
<dbReference type="Gene3D" id="3.20.20.80">
    <property type="entry name" value="Glycosidases"/>
    <property type="match status" value="1"/>
</dbReference>
<name>A0A3E5FPF0_9FIRM</name>
<feature type="domain" description="F5/8 type C" evidence="2">
    <location>
        <begin position="172"/>
        <end position="315"/>
    </location>
</feature>
<dbReference type="GO" id="GO:0016787">
    <property type="term" value="F:hydrolase activity"/>
    <property type="evidence" value="ECO:0007669"/>
    <property type="project" value="UniProtKB-KW"/>
</dbReference>
<dbReference type="Gene3D" id="1.20.120.670">
    <property type="entry name" value="N-acetyl-b-d-glucoasminidase"/>
    <property type="match status" value="1"/>
</dbReference>
<gene>
    <name evidence="3" type="ORF">DXB31_09760</name>
</gene>